<dbReference type="OMA" id="DTSWFTV"/>
<dbReference type="VEuPathDB" id="VectorBase:RPRC014812"/>
<feature type="compositionally biased region" description="Basic and acidic residues" evidence="1">
    <location>
        <begin position="471"/>
        <end position="491"/>
    </location>
</feature>
<dbReference type="FunCoup" id="T1IEU3">
    <property type="interactions" value="563"/>
</dbReference>
<feature type="region of interest" description="Disordered" evidence="1">
    <location>
        <begin position="471"/>
        <end position="518"/>
    </location>
</feature>
<dbReference type="EnsemblMetazoa" id="RPRC014812-RA">
    <property type="protein sequence ID" value="RPRC014812-PA"/>
    <property type="gene ID" value="RPRC014812"/>
</dbReference>
<dbReference type="InterPro" id="IPR022226">
    <property type="entry name" value="DUF3752"/>
</dbReference>
<dbReference type="eggNOG" id="KOG4188">
    <property type="taxonomic scope" value="Eukaryota"/>
</dbReference>
<evidence type="ECO:0000256" key="1">
    <source>
        <dbReference type="SAM" id="MobiDB-lite"/>
    </source>
</evidence>
<feature type="compositionally biased region" description="Basic and acidic residues" evidence="1">
    <location>
        <begin position="145"/>
        <end position="173"/>
    </location>
</feature>
<feature type="compositionally biased region" description="Basic and acidic residues" evidence="1">
    <location>
        <begin position="283"/>
        <end position="308"/>
    </location>
</feature>
<dbReference type="Proteomes" id="UP000015103">
    <property type="component" value="Unassembled WGS sequence"/>
</dbReference>
<dbReference type="PANTHER" id="PTHR46370:SF1">
    <property type="entry name" value="GPALPP MOTIFS-CONTAINING PROTEIN 1"/>
    <property type="match status" value="1"/>
</dbReference>
<evidence type="ECO:0000313" key="2">
    <source>
        <dbReference type="EnsemblMetazoa" id="RPRC014812-PA"/>
    </source>
</evidence>
<feature type="compositionally biased region" description="Basic residues" evidence="1">
    <location>
        <begin position="56"/>
        <end position="80"/>
    </location>
</feature>
<feature type="compositionally biased region" description="Basic and acidic residues" evidence="1">
    <location>
        <begin position="81"/>
        <end position="122"/>
    </location>
</feature>
<dbReference type="PANTHER" id="PTHR46370">
    <property type="entry name" value="GPALPP MOTIFS-CONTAINING PROTEIN 1"/>
    <property type="match status" value="1"/>
</dbReference>
<evidence type="ECO:0000313" key="3">
    <source>
        <dbReference type="Proteomes" id="UP000015103"/>
    </source>
</evidence>
<feature type="compositionally biased region" description="Polar residues" evidence="1">
    <location>
        <begin position="24"/>
        <end position="42"/>
    </location>
</feature>
<dbReference type="InParanoid" id="T1IEU3"/>
<proteinExistence type="predicted"/>
<feature type="compositionally biased region" description="Basic residues" evidence="1">
    <location>
        <begin position="123"/>
        <end position="144"/>
    </location>
</feature>
<feature type="compositionally biased region" description="Acidic residues" evidence="1">
    <location>
        <begin position="217"/>
        <end position="227"/>
    </location>
</feature>
<organism evidence="2 3">
    <name type="scientific">Rhodnius prolixus</name>
    <name type="common">Triatomid bug</name>
    <dbReference type="NCBI Taxonomy" id="13249"/>
    <lineage>
        <taxon>Eukaryota</taxon>
        <taxon>Metazoa</taxon>
        <taxon>Ecdysozoa</taxon>
        <taxon>Arthropoda</taxon>
        <taxon>Hexapoda</taxon>
        <taxon>Insecta</taxon>
        <taxon>Pterygota</taxon>
        <taxon>Neoptera</taxon>
        <taxon>Paraneoptera</taxon>
        <taxon>Hemiptera</taxon>
        <taxon>Heteroptera</taxon>
        <taxon>Panheteroptera</taxon>
        <taxon>Cimicomorpha</taxon>
        <taxon>Reduviidae</taxon>
        <taxon>Triatominae</taxon>
        <taxon>Rhodnius</taxon>
    </lineage>
</organism>
<protein>
    <submittedName>
        <fullName evidence="2">Uncharacterized protein</fullName>
    </submittedName>
</protein>
<feature type="compositionally biased region" description="Basic residues" evidence="1">
    <location>
        <begin position="198"/>
        <end position="212"/>
    </location>
</feature>
<reference evidence="2" key="1">
    <citation type="submission" date="2015-05" db="UniProtKB">
        <authorList>
            <consortium name="EnsemblMetazoa"/>
        </authorList>
    </citation>
    <scope>IDENTIFICATION</scope>
</reference>
<dbReference type="InterPro" id="IPR046331">
    <property type="entry name" value="GPAM1-like"/>
</dbReference>
<dbReference type="EMBL" id="ACPB03020180">
    <property type="status" value="NOT_ANNOTATED_CDS"/>
    <property type="molecule type" value="Genomic_DNA"/>
</dbReference>
<dbReference type="AlphaFoldDB" id="T1IEU3"/>
<feature type="compositionally biased region" description="Basic and acidic residues" evidence="1">
    <location>
        <begin position="499"/>
        <end position="518"/>
    </location>
</feature>
<feature type="region of interest" description="Disordered" evidence="1">
    <location>
        <begin position="416"/>
        <end position="449"/>
    </location>
</feature>
<dbReference type="GeneID" id="141447374"/>
<sequence>MARGCSESDSEEERHDRFRSERSNSSMTSKSLYSTGLQQTIKSRSPLRRLNSPSRRDHRSPAKRSRSRSKRRSKERKKSKDRRESKEKSKKEVEKSTSRSSSKNKESRRSDGVDPVKSESSSRRRSRSKGSRRSGSKERKRKRENRSCTHDQADDTFLERFERRRPSVEHENEIVESTVVYRDSSSEPESKVSTKSTHVSKTHKKEKKRKKSHGDAEEGELISEEENNCFGPALPPPRFESEDEDGEVKDNEMAEGPVLPPGYSNRIIGPALPDGYRSRRRSISQEEQLKKGQRISKSDSDEDRKCERTNLIGPTLPFRESLPPSVESPEDDKGEAYGPALPPPLPATTSNRLEDPVIGPLPQGMELDDRVQRILEERAQSLRYQMENKDFDDNSEKKGRETWMLELPDVKTAASIGLGPRKFKTKEGPDMSDRSSWTDTPGSKKIKEENAAQVIEDSRRLEITARNEEMEIKAKKASSHRDKSLLELHQKELKKKKKKELESSGGKVERRPFSREIDLQTHKFDEAQKRSIISKAQLLDTRFSCGESKYL</sequence>
<feature type="region of interest" description="Disordered" evidence="1">
    <location>
        <begin position="1"/>
        <end position="365"/>
    </location>
</feature>
<dbReference type="HOGENOM" id="CLU_494618_0_0_1"/>
<feature type="compositionally biased region" description="Basic and acidic residues" evidence="1">
    <location>
        <begin position="12"/>
        <end position="22"/>
    </location>
</feature>
<dbReference type="Pfam" id="PF12572">
    <property type="entry name" value="DUF3752"/>
    <property type="match status" value="1"/>
</dbReference>
<name>T1IEU3_RHOPR</name>
<dbReference type="RefSeq" id="XP_073970967.1">
    <property type="nucleotide sequence ID" value="XM_074114866.1"/>
</dbReference>
<dbReference type="STRING" id="13249.T1IEU3"/>
<accession>T1IEU3</accession>
<keyword evidence="3" id="KW-1185">Reference proteome</keyword>